<evidence type="ECO:0000256" key="10">
    <source>
        <dbReference type="HAMAP-Rule" id="MF_02019"/>
    </source>
</evidence>
<dbReference type="KEGG" id="gaw:V144x_34350"/>
<evidence type="ECO:0000256" key="9">
    <source>
        <dbReference type="ARBA" id="ARBA00023316"/>
    </source>
</evidence>
<dbReference type="GO" id="GO:0005737">
    <property type="term" value="C:cytoplasm"/>
    <property type="evidence" value="ECO:0007669"/>
    <property type="project" value="UniProtKB-SubCell"/>
</dbReference>
<dbReference type="InterPro" id="IPR013221">
    <property type="entry name" value="Mur_ligase_cen"/>
</dbReference>
<evidence type="ECO:0000256" key="8">
    <source>
        <dbReference type="ARBA" id="ARBA00023306"/>
    </source>
</evidence>
<keyword evidence="2 10" id="KW-0436">Ligase</keyword>
<dbReference type="EC" id="6.3.2.10" evidence="10 11"/>
<feature type="domain" description="Mur ligase N-terminal catalytic" evidence="12">
    <location>
        <begin position="27"/>
        <end position="98"/>
    </location>
</feature>
<dbReference type="EMBL" id="CP037920">
    <property type="protein sequence ID" value="QDT97952.1"/>
    <property type="molecule type" value="Genomic_DNA"/>
</dbReference>
<name>A0A517VY69_9PLAN</name>
<evidence type="ECO:0000256" key="11">
    <source>
        <dbReference type="RuleBase" id="RU004136"/>
    </source>
</evidence>
<comment type="pathway">
    <text evidence="10 11">Cell wall biogenesis; peptidoglycan biosynthesis.</text>
</comment>
<keyword evidence="6 10" id="KW-0133">Cell shape</keyword>
<feature type="domain" description="Mur ligase central" evidence="14">
    <location>
        <begin position="111"/>
        <end position="293"/>
    </location>
</feature>
<dbReference type="Gene3D" id="3.40.1190.10">
    <property type="entry name" value="Mur-like, catalytic domain"/>
    <property type="match status" value="1"/>
</dbReference>
<evidence type="ECO:0000313" key="16">
    <source>
        <dbReference type="Proteomes" id="UP000318704"/>
    </source>
</evidence>
<dbReference type="Gene3D" id="3.90.190.20">
    <property type="entry name" value="Mur ligase, C-terminal domain"/>
    <property type="match status" value="1"/>
</dbReference>
<dbReference type="NCBIfam" id="TIGR01143">
    <property type="entry name" value="murF"/>
    <property type="match status" value="1"/>
</dbReference>
<dbReference type="RefSeq" id="WP_144986235.1">
    <property type="nucleotide sequence ID" value="NZ_CP037920.1"/>
</dbReference>
<dbReference type="GO" id="GO:0047480">
    <property type="term" value="F:UDP-N-acetylmuramoyl-tripeptide-D-alanyl-D-alanine ligase activity"/>
    <property type="evidence" value="ECO:0007669"/>
    <property type="project" value="UniProtKB-UniRule"/>
</dbReference>
<evidence type="ECO:0000256" key="5">
    <source>
        <dbReference type="ARBA" id="ARBA00022840"/>
    </source>
</evidence>
<dbReference type="PANTHER" id="PTHR43024">
    <property type="entry name" value="UDP-N-ACETYLMURAMOYL-TRIPEPTIDE--D-ALANYL-D-ALANINE LIGASE"/>
    <property type="match status" value="1"/>
</dbReference>
<keyword evidence="3 10" id="KW-0132">Cell division</keyword>
<evidence type="ECO:0000256" key="3">
    <source>
        <dbReference type="ARBA" id="ARBA00022618"/>
    </source>
</evidence>
<keyword evidence="1 10" id="KW-0963">Cytoplasm</keyword>
<feature type="domain" description="Mur ligase C-terminal" evidence="13">
    <location>
        <begin position="316"/>
        <end position="441"/>
    </location>
</feature>
<dbReference type="Pfam" id="PF01225">
    <property type="entry name" value="Mur_ligase"/>
    <property type="match status" value="1"/>
</dbReference>
<dbReference type="Pfam" id="PF08245">
    <property type="entry name" value="Mur_ligase_M"/>
    <property type="match status" value="1"/>
</dbReference>
<protein>
    <recommendedName>
        <fullName evidence="10 11">UDP-N-acetylmuramoyl-tripeptide--D-alanyl-D-alanine ligase</fullName>
        <ecNumber evidence="10 11">6.3.2.10</ecNumber>
    </recommendedName>
    <alternativeName>
        <fullName evidence="10">D-alanyl-D-alanine-adding enzyme</fullName>
    </alternativeName>
</protein>
<dbReference type="Gene3D" id="3.40.1390.10">
    <property type="entry name" value="MurE/MurF, N-terminal domain"/>
    <property type="match status" value="1"/>
</dbReference>
<accession>A0A517VY69</accession>
<comment type="function">
    <text evidence="10 11">Involved in cell wall formation. Catalyzes the final step in the synthesis of UDP-N-acetylmuramoyl-pentapeptide, the precursor of murein.</text>
</comment>
<dbReference type="SUPFAM" id="SSF53623">
    <property type="entry name" value="MurD-like peptide ligases, catalytic domain"/>
    <property type="match status" value="1"/>
</dbReference>
<dbReference type="GO" id="GO:0071555">
    <property type="term" value="P:cell wall organization"/>
    <property type="evidence" value="ECO:0007669"/>
    <property type="project" value="UniProtKB-KW"/>
</dbReference>
<gene>
    <name evidence="10 15" type="primary">murF</name>
    <name evidence="15" type="ORF">V144x_34350</name>
</gene>
<comment type="similarity">
    <text evidence="10">Belongs to the MurCDEF family. MurF subfamily.</text>
</comment>
<dbReference type="InterPro" id="IPR036615">
    <property type="entry name" value="Mur_ligase_C_dom_sf"/>
</dbReference>
<evidence type="ECO:0000256" key="2">
    <source>
        <dbReference type="ARBA" id="ARBA00022598"/>
    </source>
</evidence>
<comment type="subcellular location">
    <subcellularLocation>
        <location evidence="10 11">Cytoplasm</location>
    </subcellularLocation>
</comment>
<proteinExistence type="inferred from homology"/>
<dbReference type="InterPro" id="IPR035911">
    <property type="entry name" value="MurE/MurF_N"/>
</dbReference>
<dbReference type="InterPro" id="IPR005863">
    <property type="entry name" value="UDP-N-AcMur_synth"/>
</dbReference>
<keyword evidence="7 10" id="KW-0573">Peptidoglycan synthesis</keyword>
<dbReference type="InterPro" id="IPR000713">
    <property type="entry name" value="Mur_ligase_N"/>
</dbReference>
<evidence type="ECO:0000256" key="1">
    <source>
        <dbReference type="ARBA" id="ARBA00022490"/>
    </source>
</evidence>
<dbReference type="Pfam" id="PF02875">
    <property type="entry name" value="Mur_ligase_C"/>
    <property type="match status" value="1"/>
</dbReference>
<keyword evidence="5 10" id="KW-0067">ATP-binding</keyword>
<dbReference type="SUPFAM" id="SSF63418">
    <property type="entry name" value="MurE/MurF N-terminal domain"/>
    <property type="match status" value="1"/>
</dbReference>
<organism evidence="15 16">
    <name type="scientific">Gimesia aquarii</name>
    <dbReference type="NCBI Taxonomy" id="2527964"/>
    <lineage>
        <taxon>Bacteria</taxon>
        <taxon>Pseudomonadati</taxon>
        <taxon>Planctomycetota</taxon>
        <taxon>Planctomycetia</taxon>
        <taxon>Planctomycetales</taxon>
        <taxon>Planctomycetaceae</taxon>
        <taxon>Gimesia</taxon>
    </lineage>
</organism>
<dbReference type="AlphaFoldDB" id="A0A517VY69"/>
<dbReference type="SUPFAM" id="SSF53244">
    <property type="entry name" value="MurD-like peptide ligases, peptide-binding domain"/>
    <property type="match status" value="1"/>
</dbReference>
<dbReference type="InterPro" id="IPR036565">
    <property type="entry name" value="Mur-like_cat_sf"/>
</dbReference>
<dbReference type="HAMAP" id="MF_02019">
    <property type="entry name" value="MurF"/>
    <property type="match status" value="1"/>
</dbReference>
<feature type="binding site" evidence="10">
    <location>
        <begin position="113"/>
        <end position="119"/>
    </location>
    <ligand>
        <name>ATP</name>
        <dbReference type="ChEBI" id="CHEBI:30616"/>
    </ligand>
</feature>
<evidence type="ECO:0000256" key="4">
    <source>
        <dbReference type="ARBA" id="ARBA00022741"/>
    </source>
</evidence>
<sequence>MDRVSLSKISQVIQGKFICPDLMMSDVEGLSIDSRRIKRGDLFFAIQGKRQDGHQFVSNALEQGARACVVKQGCEPEKLQQPFIYVDDVNRAFEQFASWYRSQQQLIVIGVTGSVGKTTTRTMIHTALSPFLKGIQSPANYNNEFGVPLSIAQINSDHAYAVLELGASHQGEIRALAELSRPEIGVITGIGPSHLEHFGSLDRTAEAKGELFEQLPENGLAILNGDDPFASCLISKSSARTLKIGLSELNDIRVASLRQTSEGVSFKVEGTEFFMPVLGKHFVYPALFAIAVAKEFGLSNQDLVEGIRQFTTVQGRCHIEQIGPWTIIDDSYNSSPVSMKAACQVIQDWTGTGKRIVVMGDMLELGAESNRYHQEIGELIASSGIDLLFVCGKQAEAVAKGAISGTLSQDQVLQAADVSEIQKEFYSRLEPGDVVLIKGSRSMRMERLIESLKQQATLREEKISCV</sequence>
<evidence type="ECO:0000256" key="7">
    <source>
        <dbReference type="ARBA" id="ARBA00022984"/>
    </source>
</evidence>
<keyword evidence="9 10" id="KW-0961">Cell wall biogenesis/degradation</keyword>
<evidence type="ECO:0000259" key="14">
    <source>
        <dbReference type="Pfam" id="PF08245"/>
    </source>
</evidence>
<dbReference type="UniPathway" id="UPA00219"/>
<dbReference type="PANTHER" id="PTHR43024:SF1">
    <property type="entry name" value="UDP-N-ACETYLMURAMOYL-TRIPEPTIDE--D-ALANYL-D-ALANINE LIGASE"/>
    <property type="match status" value="1"/>
</dbReference>
<keyword evidence="4 10" id="KW-0547">Nucleotide-binding</keyword>
<dbReference type="GO" id="GO:0008360">
    <property type="term" value="P:regulation of cell shape"/>
    <property type="evidence" value="ECO:0007669"/>
    <property type="project" value="UniProtKB-KW"/>
</dbReference>
<evidence type="ECO:0000313" key="15">
    <source>
        <dbReference type="EMBL" id="QDT97952.1"/>
    </source>
</evidence>
<reference evidence="15 16" key="1">
    <citation type="submission" date="2019-03" db="EMBL/GenBank/DDBJ databases">
        <title>Deep-cultivation of Planctomycetes and their phenomic and genomic characterization uncovers novel biology.</title>
        <authorList>
            <person name="Wiegand S."/>
            <person name="Jogler M."/>
            <person name="Boedeker C."/>
            <person name="Pinto D."/>
            <person name="Vollmers J."/>
            <person name="Rivas-Marin E."/>
            <person name="Kohn T."/>
            <person name="Peeters S.H."/>
            <person name="Heuer A."/>
            <person name="Rast P."/>
            <person name="Oberbeckmann S."/>
            <person name="Bunk B."/>
            <person name="Jeske O."/>
            <person name="Meyerdierks A."/>
            <person name="Storesund J.E."/>
            <person name="Kallscheuer N."/>
            <person name="Luecker S."/>
            <person name="Lage O.M."/>
            <person name="Pohl T."/>
            <person name="Merkel B.J."/>
            <person name="Hornburger P."/>
            <person name="Mueller R.-W."/>
            <person name="Bruemmer F."/>
            <person name="Labrenz M."/>
            <person name="Spormann A.M."/>
            <person name="Op den Camp H."/>
            <person name="Overmann J."/>
            <person name="Amann R."/>
            <person name="Jetten M.S.M."/>
            <person name="Mascher T."/>
            <person name="Medema M.H."/>
            <person name="Devos D.P."/>
            <person name="Kaster A.-K."/>
            <person name="Ovreas L."/>
            <person name="Rohde M."/>
            <person name="Galperin M.Y."/>
            <person name="Jogler C."/>
        </authorList>
    </citation>
    <scope>NUCLEOTIDE SEQUENCE [LARGE SCALE GENOMIC DNA]</scope>
    <source>
        <strain evidence="15 16">V144</strain>
    </source>
</reference>
<evidence type="ECO:0000259" key="13">
    <source>
        <dbReference type="Pfam" id="PF02875"/>
    </source>
</evidence>
<comment type="catalytic activity">
    <reaction evidence="10 11">
        <text>D-alanyl-D-alanine + UDP-N-acetyl-alpha-D-muramoyl-L-alanyl-gamma-D-glutamyl-meso-2,6-diaminopimelate + ATP = UDP-N-acetyl-alpha-D-muramoyl-L-alanyl-gamma-D-glutamyl-meso-2,6-diaminopimeloyl-D-alanyl-D-alanine + ADP + phosphate + H(+)</text>
        <dbReference type="Rhea" id="RHEA:28374"/>
        <dbReference type="ChEBI" id="CHEBI:15378"/>
        <dbReference type="ChEBI" id="CHEBI:30616"/>
        <dbReference type="ChEBI" id="CHEBI:43474"/>
        <dbReference type="ChEBI" id="CHEBI:57822"/>
        <dbReference type="ChEBI" id="CHEBI:61386"/>
        <dbReference type="ChEBI" id="CHEBI:83905"/>
        <dbReference type="ChEBI" id="CHEBI:456216"/>
        <dbReference type="EC" id="6.3.2.10"/>
    </reaction>
</comment>
<dbReference type="Proteomes" id="UP000318704">
    <property type="component" value="Chromosome"/>
</dbReference>
<dbReference type="GO" id="GO:0051301">
    <property type="term" value="P:cell division"/>
    <property type="evidence" value="ECO:0007669"/>
    <property type="project" value="UniProtKB-KW"/>
</dbReference>
<evidence type="ECO:0000259" key="12">
    <source>
        <dbReference type="Pfam" id="PF01225"/>
    </source>
</evidence>
<dbReference type="GO" id="GO:0005524">
    <property type="term" value="F:ATP binding"/>
    <property type="evidence" value="ECO:0007669"/>
    <property type="project" value="UniProtKB-UniRule"/>
</dbReference>
<dbReference type="GO" id="GO:0008766">
    <property type="term" value="F:UDP-N-acetylmuramoylalanyl-D-glutamyl-2,6-diaminopimelate-D-alanyl-D-alanine ligase activity"/>
    <property type="evidence" value="ECO:0007669"/>
    <property type="project" value="RHEA"/>
</dbReference>
<keyword evidence="8 10" id="KW-0131">Cell cycle</keyword>
<dbReference type="InterPro" id="IPR051046">
    <property type="entry name" value="MurCDEF_CellWall_CoF430Synth"/>
</dbReference>
<dbReference type="InterPro" id="IPR004101">
    <property type="entry name" value="Mur_ligase_C"/>
</dbReference>
<dbReference type="GO" id="GO:0009252">
    <property type="term" value="P:peptidoglycan biosynthetic process"/>
    <property type="evidence" value="ECO:0007669"/>
    <property type="project" value="UniProtKB-UniRule"/>
</dbReference>
<evidence type="ECO:0000256" key="6">
    <source>
        <dbReference type="ARBA" id="ARBA00022960"/>
    </source>
</evidence>